<comment type="caution">
    <text evidence="1">The sequence shown here is derived from an EMBL/GenBank/DDBJ whole genome shotgun (WGS) entry which is preliminary data.</text>
</comment>
<proteinExistence type="predicted"/>
<dbReference type="AlphaFoldDB" id="A0A430KYZ0"/>
<accession>A0A430KYZ0</accession>
<dbReference type="EMBL" id="MIKF01000743">
    <property type="protein sequence ID" value="RTE68682.1"/>
    <property type="molecule type" value="Genomic_DNA"/>
</dbReference>
<keyword evidence="2" id="KW-1185">Reference proteome</keyword>
<organism evidence="1 2">
    <name type="scientific">Fusarium euwallaceae</name>
    <dbReference type="NCBI Taxonomy" id="1147111"/>
    <lineage>
        <taxon>Eukaryota</taxon>
        <taxon>Fungi</taxon>
        <taxon>Dikarya</taxon>
        <taxon>Ascomycota</taxon>
        <taxon>Pezizomycotina</taxon>
        <taxon>Sordariomycetes</taxon>
        <taxon>Hypocreomycetidae</taxon>
        <taxon>Hypocreales</taxon>
        <taxon>Nectriaceae</taxon>
        <taxon>Fusarium</taxon>
        <taxon>Fusarium solani species complex</taxon>
    </lineage>
</organism>
<feature type="non-terminal residue" evidence="1">
    <location>
        <position position="83"/>
    </location>
</feature>
<evidence type="ECO:0000313" key="2">
    <source>
        <dbReference type="Proteomes" id="UP000287124"/>
    </source>
</evidence>
<gene>
    <name evidence="1" type="ORF">BHE90_016939</name>
</gene>
<reference evidence="1 2" key="1">
    <citation type="submission" date="2017-06" db="EMBL/GenBank/DDBJ databases">
        <title>Comparative genomic analysis of Ambrosia Fusariam Clade fungi.</title>
        <authorList>
            <person name="Stajich J.E."/>
            <person name="Carrillo J."/>
            <person name="Kijimoto T."/>
            <person name="Eskalen A."/>
            <person name="O'Donnell K."/>
            <person name="Kasson M."/>
        </authorList>
    </citation>
    <scope>NUCLEOTIDE SEQUENCE [LARGE SCALE GENOMIC DNA]</scope>
    <source>
        <strain evidence="1 2">UCR1854</strain>
    </source>
</reference>
<sequence>MQCAILLSSFVPYTTVAYDWTRSAATSLLHLHSLAAAVKEPALSHTKTLTDDTSPTREAVMAGTLFPLGDKTPQHISHLARER</sequence>
<name>A0A430KYZ0_9HYPO</name>
<protein>
    <submittedName>
        <fullName evidence="1">Uncharacterized protein</fullName>
    </submittedName>
</protein>
<evidence type="ECO:0000313" key="1">
    <source>
        <dbReference type="EMBL" id="RTE68682.1"/>
    </source>
</evidence>
<dbReference type="Proteomes" id="UP000287124">
    <property type="component" value="Unassembled WGS sequence"/>
</dbReference>